<accession>A0A9J5X351</accession>
<dbReference type="Proteomes" id="UP000824120">
    <property type="component" value="Chromosome 10"/>
</dbReference>
<evidence type="ECO:0000313" key="3">
    <source>
        <dbReference type="Proteomes" id="UP000824120"/>
    </source>
</evidence>
<dbReference type="EMBL" id="JACXVP010000010">
    <property type="protein sequence ID" value="KAG5582378.1"/>
    <property type="molecule type" value="Genomic_DNA"/>
</dbReference>
<protein>
    <submittedName>
        <fullName evidence="2">Uncharacterized protein</fullName>
    </submittedName>
</protein>
<feature type="compositionally biased region" description="Polar residues" evidence="1">
    <location>
        <begin position="20"/>
        <end position="30"/>
    </location>
</feature>
<keyword evidence="3" id="KW-1185">Reference proteome</keyword>
<proteinExistence type="predicted"/>
<dbReference type="AlphaFoldDB" id="A0A9J5X351"/>
<organism evidence="2 3">
    <name type="scientific">Solanum commersonii</name>
    <name type="common">Commerson's wild potato</name>
    <name type="synonym">Commerson's nightshade</name>
    <dbReference type="NCBI Taxonomy" id="4109"/>
    <lineage>
        <taxon>Eukaryota</taxon>
        <taxon>Viridiplantae</taxon>
        <taxon>Streptophyta</taxon>
        <taxon>Embryophyta</taxon>
        <taxon>Tracheophyta</taxon>
        <taxon>Spermatophyta</taxon>
        <taxon>Magnoliopsida</taxon>
        <taxon>eudicotyledons</taxon>
        <taxon>Gunneridae</taxon>
        <taxon>Pentapetalae</taxon>
        <taxon>asterids</taxon>
        <taxon>lamiids</taxon>
        <taxon>Solanales</taxon>
        <taxon>Solanaceae</taxon>
        <taxon>Solanoideae</taxon>
        <taxon>Solaneae</taxon>
        <taxon>Solanum</taxon>
    </lineage>
</organism>
<gene>
    <name evidence="2" type="ORF">H5410_053005</name>
</gene>
<evidence type="ECO:0000256" key="1">
    <source>
        <dbReference type="SAM" id="MobiDB-lite"/>
    </source>
</evidence>
<name>A0A9J5X351_SOLCO</name>
<evidence type="ECO:0000313" key="2">
    <source>
        <dbReference type="EMBL" id="KAG5582378.1"/>
    </source>
</evidence>
<sequence>MYVKTLAIDSVGPDGPNDPFSRSNDPQSSQLSLTSKTAYFQGQTNPEVGKHSILVIFICYSLLIIGDPNFDVILAEIFHGHPLRH</sequence>
<comment type="caution">
    <text evidence="2">The sequence shown here is derived from an EMBL/GenBank/DDBJ whole genome shotgun (WGS) entry which is preliminary data.</text>
</comment>
<reference evidence="2 3" key="1">
    <citation type="submission" date="2020-09" db="EMBL/GenBank/DDBJ databases">
        <title>De no assembly of potato wild relative species, Solanum commersonii.</title>
        <authorList>
            <person name="Cho K."/>
        </authorList>
    </citation>
    <scope>NUCLEOTIDE SEQUENCE [LARGE SCALE GENOMIC DNA]</scope>
    <source>
        <strain evidence="2">LZ3.2</strain>
        <tissue evidence="2">Leaf</tissue>
    </source>
</reference>
<feature type="region of interest" description="Disordered" evidence="1">
    <location>
        <begin position="8"/>
        <end position="30"/>
    </location>
</feature>